<name>A0A0F9FJ90_9ZZZZ</name>
<organism evidence="1">
    <name type="scientific">marine sediment metagenome</name>
    <dbReference type="NCBI Taxonomy" id="412755"/>
    <lineage>
        <taxon>unclassified sequences</taxon>
        <taxon>metagenomes</taxon>
        <taxon>ecological metagenomes</taxon>
    </lineage>
</organism>
<comment type="caution">
    <text evidence="1">The sequence shown here is derived from an EMBL/GenBank/DDBJ whole genome shotgun (WGS) entry which is preliminary data.</text>
</comment>
<dbReference type="EMBL" id="LAZR01030209">
    <property type="protein sequence ID" value="KKL57305.1"/>
    <property type="molecule type" value="Genomic_DNA"/>
</dbReference>
<sequence length="138" mass="15397">MIVSNIPELFLYPVEERGKPNQERIVILVNETINLGQYGIMVGYAGVNQSATPFQDNLFWFGNGVVNKGDWIMLFTGKGEPKSDIWLDAGTKIYSVHWGRDKTMFTNTNVVPMLFRIDAINVGIAPVDVPQLSIGKHA</sequence>
<accession>A0A0F9FJ90</accession>
<evidence type="ECO:0000313" key="1">
    <source>
        <dbReference type="EMBL" id="KKL57305.1"/>
    </source>
</evidence>
<reference evidence="1" key="1">
    <citation type="journal article" date="2015" name="Nature">
        <title>Complex archaea that bridge the gap between prokaryotes and eukaryotes.</title>
        <authorList>
            <person name="Spang A."/>
            <person name="Saw J.H."/>
            <person name="Jorgensen S.L."/>
            <person name="Zaremba-Niedzwiedzka K."/>
            <person name="Martijn J."/>
            <person name="Lind A.E."/>
            <person name="van Eijk R."/>
            <person name="Schleper C."/>
            <person name="Guy L."/>
            <person name="Ettema T.J."/>
        </authorList>
    </citation>
    <scope>NUCLEOTIDE SEQUENCE</scope>
</reference>
<gene>
    <name evidence="1" type="ORF">LCGC14_2236760</name>
</gene>
<protein>
    <submittedName>
        <fullName evidence="1">Uncharacterized protein</fullName>
    </submittedName>
</protein>
<proteinExistence type="predicted"/>
<dbReference type="AlphaFoldDB" id="A0A0F9FJ90"/>